<feature type="domain" description="Carrier" evidence="4">
    <location>
        <begin position="2"/>
        <end position="76"/>
    </location>
</feature>
<keyword evidence="3" id="KW-0275">Fatty acid biosynthesis</keyword>
<keyword evidence="1 3" id="KW-0596">Phosphopantetheine</keyword>
<keyword evidence="3" id="KW-0443">Lipid metabolism</keyword>
<dbReference type="InterPro" id="IPR003231">
    <property type="entry name" value="ACP"/>
</dbReference>
<keyword evidence="3" id="KW-0276">Fatty acid metabolism</keyword>
<evidence type="ECO:0000313" key="5">
    <source>
        <dbReference type="EMBL" id="OGC52769.1"/>
    </source>
</evidence>
<comment type="pathway">
    <text evidence="3">Lipid metabolism; fatty acid biosynthesis.</text>
</comment>
<comment type="caution">
    <text evidence="3">Lacks conserved residue(s) required for the propagation of feature annotation.</text>
</comment>
<gene>
    <name evidence="3" type="primary">acpP</name>
    <name evidence="5" type="ORF">A3D91_01915</name>
</gene>
<protein>
    <recommendedName>
        <fullName evidence="3">Acyl carrier protein</fullName>
        <shortName evidence="3">ACP</shortName>
    </recommendedName>
</protein>
<reference evidence="5 6" key="1">
    <citation type="journal article" date="2016" name="Nat. Commun.">
        <title>Thousands of microbial genomes shed light on interconnected biogeochemical processes in an aquifer system.</title>
        <authorList>
            <person name="Anantharaman K."/>
            <person name="Brown C.T."/>
            <person name="Hug L.A."/>
            <person name="Sharon I."/>
            <person name="Castelle C.J."/>
            <person name="Probst A.J."/>
            <person name="Thomas B.C."/>
            <person name="Singh A."/>
            <person name="Wilkins M.J."/>
            <person name="Karaoz U."/>
            <person name="Brodie E.L."/>
            <person name="Williams K.H."/>
            <person name="Hubbard S.S."/>
            <person name="Banfield J.F."/>
        </authorList>
    </citation>
    <scope>NUCLEOTIDE SEQUENCE [LARGE SCALE GENOMIC DNA]</scope>
</reference>
<dbReference type="STRING" id="1802620.A3D91_01915"/>
<dbReference type="Gene3D" id="1.10.1200.10">
    <property type="entry name" value="ACP-like"/>
    <property type="match status" value="1"/>
</dbReference>
<dbReference type="Pfam" id="PF00550">
    <property type="entry name" value="PP-binding"/>
    <property type="match status" value="1"/>
</dbReference>
<dbReference type="SUPFAM" id="SSF47336">
    <property type="entry name" value="ACP-like"/>
    <property type="match status" value="1"/>
</dbReference>
<evidence type="ECO:0000313" key="6">
    <source>
        <dbReference type="Proteomes" id="UP000178127"/>
    </source>
</evidence>
<comment type="similarity">
    <text evidence="3">Belongs to the acyl carrier protein (ACP) family.</text>
</comment>
<comment type="function">
    <text evidence="3">Carrier of the growing fatty acid chain in fatty acid biosynthesis.</text>
</comment>
<evidence type="ECO:0000256" key="3">
    <source>
        <dbReference type="HAMAP-Rule" id="MF_01217"/>
    </source>
</evidence>
<evidence type="ECO:0000259" key="4">
    <source>
        <dbReference type="PROSITE" id="PS50075"/>
    </source>
</evidence>
<dbReference type="InterPro" id="IPR009081">
    <property type="entry name" value="PP-bd_ACP"/>
</dbReference>
<accession>A0A1F4V6E8</accession>
<evidence type="ECO:0000256" key="2">
    <source>
        <dbReference type="ARBA" id="ARBA00022553"/>
    </source>
</evidence>
<sequence>MTNFLNKVKKIIEEKTGIDPSEITLESYFEDDLNISEMELMEILEELDELFNLDLTSEKENLETVGDLIELLEEHLD</sequence>
<keyword evidence="3" id="KW-0444">Lipid biosynthesis</keyword>
<comment type="subcellular location">
    <subcellularLocation>
        <location evidence="3">Cytoplasm</location>
    </subcellularLocation>
</comment>
<dbReference type="EMBL" id="MEVD01000021">
    <property type="protein sequence ID" value="OGC52769.1"/>
    <property type="molecule type" value="Genomic_DNA"/>
</dbReference>
<dbReference type="PROSITE" id="PS50075">
    <property type="entry name" value="CARRIER"/>
    <property type="match status" value="1"/>
</dbReference>
<comment type="PTM">
    <text evidence="3">4'-phosphopantetheine is transferred from CoA to a specific serine of apo-ACP by AcpS. This modification is essential for activity because fatty acids are bound in thioester linkage to the sulfhydryl of the prosthetic group.</text>
</comment>
<dbReference type="UniPathway" id="UPA00094"/>
<dbReference type="Proteomes" id="UP000178127">
    <property type="component" value="Unassembled WGS sequence"/>
</dbReference>
<dbReference type="InterPro" id="IPR036736">
    <property type="entry name" value="ACP-like_sf"/>
</dbReference>
<comment type="caution">
    <text evidence="5">The sequence shown here is derived from an EMBL/GenBank/DDBJ whole genome shotgun (WGS) entry which is preliminary data.</text>
</comment>
<dbReference type="GO" id="GO:0000036">
    <property type="term" value="F:acyl carrier activity"/>
    <property type="evidence" value="ECO:0007669"/>
    <property type="project" value="UniProtKB-UniRule"/>
</dbReference>
<proteinExistence type="inferred from homology"/>
<dbReference type="GO" id="GO:0005737">
    <property type="term" value="C:cytoplasm"/>
    <property type="evidence" value="ECO:0007669"/>
    <property type="project" value="UniProtKB-SubCell"/>
</dbReference>
<keyword evidence="3" id="KW-0963">Cytoplasm</keyword>
<name>A0A1F4V6E8_UNCKA</name>
<dbReference type="HAMAP" id="MF_01217">
    <property type="entry name" value="Acyl_carrier"/>
    <property type="match status" value="1"/>
</dbReference>
<dbReference type="AlphaFoldDB" id="A0A1F4V6E8"/>
<keyword evidence="2 3" id="KW-0597">Phosphoprotein</keyword>
<evidence type="ECO:0000256" key="1">
    <source>
        <dbReference type="ARBA" id="ARBA00022450"/>
    </source>
</evidence>
<organism evidence="5 6">
    <name type="scientific">candidate division WWE3 bacterium RIFCSPHIGHO2_02_FULL_38_14</name>
    <dbReference type="NCBI Taxonomy" id="1802620"/>
    <lineage>
        <taxon>Bacteria</taxon>
        <taxon>Katanobacteria</taxon>
    </lineage>
</organism>